<evidence type="ECO:0000256" key="1">
    <source>
        <dbReference type="SAM" id="MobiDB-lite"/>
    </source>
</evidence>
<keyword evidence="3" id="KW-1185">Reference proteome</keyword>
<dbReference type="Proteomes" id="UP000054495">
    <property type="component" value="Unassembled WGS sequence"/>
</dbReference>
<feature type="region of interest" description="Disordered" evidence="1">
    <location>
        <begin position="14"/>
        <end position="34"/>
    </location>
</feature>
<sequence>MSIRLPLALQNSFKKPEVPSKKMQEEPEDLSLSASERNSRTNFWNFVERKKRSGEIVLVGDLLATSVSQLKLGKNGVLRLPAGVRRPVALPYARRHARAGPVVPVRRVRYRMPGSRRLPTTFDRLETWLKMRGFADDCSVIPSSVIL</sequence>
<accession>A0A0D6LQV3</accession>
<gene>
    <name evidence="2" type="ORF">ANCCEY_10869</name>
</gene>
<name>A0A0D6LQV3_9BILA</name>
<dbReference type="AlphaFoldDB" id="A0A0D6LQV3"/>
<protein>
    <submittedName>
        <fullName evidence="2">Uncharacterized protein</fullName>
    </submittedName>
</protein>
<feature type="compositionally biased region" description="Basic and acidic residues" evidence="1">
    <location>
        <begin position="14"/>
        <end position="25"/>
    </location>
</feature>
<proteinExistence type="predicted"/>
<evidence type="ECO:0000313" key="2">
    <source>
        <dbReference type="EMBL" id="EPB70032.1"/>
    </source>
</evidence>
<dbReference type="EMBL" id="KE125230">
    <property type="protein sequence ID" value="EPB70032.1"/>
    <property type="molecule type" value="Genomic_DNA"/>
</dbReference>
<evidence type="ECO:0000313" key="3">
    <source>
        <dbReference type="Proteomes" id="UP000054495"/>
    </source>
</evidence>
<reference evidence="2 3" key="1">
    <citation type="submission" date="2013-05" db="EMBL/GenBank/DDBJ databases">
        <title>Draft genome of the parasitic nematode Anyclostoma ceylanicum.</title>
        <authorList>
            <person name="Mitreva M."/>
        </authorList>
    </citation>
    <scope>NUCLEOTIDE SEQUENCE [LARGE SCALE GENOMIC DNA]</scope>
</reference>
<organism evidence="2 3">
    <name type="scientific">Ancylostoma ceylanicum</name>
    <dbReference type="NCBI Taxonomy" id="53326"/>
    <lineage>
        <taxon>Eukaryota</taxon>
        <taxon>Metazoa</taxon>
        <taxon>Ecdysozoa</taxon>
        <taxon>Nematoda</taxon>
        <taxon>Chromadorea</taxon>
        <taxon>Rhabditida</taxon>
        <taxon>Rhabditina</taxon>
        <taxon>Rhabditomorpha</taxon>
        <taxon>Strongyloidea</taxon>
        <taxon>Ancylostomatidae</taxon>
        <taxon>Ancylostomatinae</taxon>
        <taxon>Ancylostoma</taxon>
    </lineage>
</organism>